<dbReference type="Gene3D" id="3.40.50.300">
    <property type="entry name" value="P-loop containing nucleotide triphosphate hydrolases"/>
    <property type="match status" value="2"/>
</dbReference>
<gene>
    <name evidence="1" type="ORF">OM074_04145</name>
</gene>
<proteinExistence type="predicted"/>
<comment type="caution">
    <text evidence="1">The sequence shown here is derived from an EMBL/GenBank/DDBJ whole genome shotgun (WGS) entry which is preliminary data.</text>
</comment>
<dbReference type="InterPro" id="IPR038472">
    <property type="entry name" value="DndE_sf"/>
</dbReference>
<accession>A0AAE3SIW0</accession>
<dbReference type="Pfam" id="PF08870">
    <property type="entry name" value="DndE"/>
    <property type="match status" value="1"/>
</dbReference>
<reference evidence="1" key="1">
    <citation type="submission" date="2022-10" db="EMBL/GenBank/DDBJ databases">
        <authorList>
            <person name="Yu W.X."/>
        </authorList>
    </citation>
    <scope>NUCLEOTIDE SEQUENCE</scope>
    <source>
        <strain evidence="1">D04</strain>
    </source>
</reference>
<dbReference type="PANTHER" id="PTHR30121:SF6">
    <property type="entry name" value="SLR6007 PROTEIN"/>
    <property type="match status" value="1"/>
</dbReference>
<dbReference type="Proteomes" id="UP001207408">
    <property type="component" value="Unassembled WGS sequence"/>
</dbReference>
<dbReference type="PANTHER" id="PTHR30121">
    <property type="entry name" value="UNCHARACTERIZED PROTEIN YJGR-RELATED"/>
    <property type="match status" value="1"/>
</dbReference>
<name>A0AAE3SIW0_9BACT</name>
<dbReference type="SUPFAM" id="SSF52540">
    <property type="entry name" value="P-loop containing nucleoside triphosphate hydrolases"/>
    <property type="match status" value="1"/>
</dbReference>
<evidence type="ECO:0000313" key="2">
    <source>
        <dbReference type="Proteomes" id="UP001207408"/>
    </source>
</evidence>
<dbReference type="RefSeq" id="WP_301198026.1">
    <property type="nucleotide sequence ID" value="NZ_JAPDPI010000005.1"/>
</dbReference>
<dbReference type="AlphaFoldDB" id="A0AAE3SIW0"/>
<evidence type="ECO:0000313" key="1">
    <source>
        <dbReference type="EMBL" id="MCW3804804.1"/>
    </source>
</evidence>
<dbReference type="InterPro" id="IPR051162">
    <property type="entry name" value="T4SS_component"/>
</dbReference>
<protein>
    <submittedName>
        <fullName evidence="1">DndE family protein</fullName>
    </submittedName>
</protein>
<dbReference type="Gene3D" id="1.10.1220.160">
    <property type="entry name" value="DNA sulphur modification protein DndE"/>
    <property type="match status" value="1"/>
</dbReference>
<organism evidence="1 2">
    <name type="scientific">Plebeiibacterium marinum</name>
    <dbReference type="NCBI Taxonomy" id="2992111"/>
    <lineage>
        <taxon>Bacteria</taxon>
        <taxon>Pseudomonadati</taxon>
        <taxon>Bacteroidota</taxon>
        <taxon>Bacteroidia</taxon>
        <taxon>Marinilabiliales</taxon>
        <taxon>Marinilabiliaceae</taxon>
        <taxon>Plebeiibacterium</taxon>
    </lineage>
</organism>
<dbReference type="EMBL" id="JAPDPI010000005">
    <property type="protein sequence ID" value="MCW3804804.1"/>
    <property type="molecule type" value="Genomic_DNA"/>
</dbReference>
<dbReference type="InterPro" id="IPR027417">
    <property type="entry name" value="P-loop_NTPase"/>
</dbReference>
<keyword evidence="2" id="KW-1185">Reference proteome</keyword>
<dbReference type="InterPro" id="IPR014969">
    <property type="entry name" value="DNA_S_DndE"/>
</dbReference>
<sequence length="513" mass="58463">MILGNQHINKNGLDLTKKLNLGSENHISRIALAYSLKTKIRLSITKDLKDSRGKAYKDDTFFGKYKNYYIALMCQHYNLHKSNTDIGKYVKMHVDHGLGMINKLFEDNVNYSGFDFLIDNIESGISELESSNVSLEHINNYNQNIQKTHSCNPWKLLVGIDDEGKEIYFTPNDTVLYSNAHIAVAGQSGSGKTYFAQRILERIVDASDYQTNFLFLDFKGISDSEKDSDEFKGFFKSTQAELIDTPNKPFPVNPLSFIDSINENNKILGINKFVDIITDYAGLGKVQVQQLKEATKRAFDNHHGGKYPTIQEILSNVYDIAGEKPSTLTEILIGLSEINLFDTNNDGAFLNKNYYLSLSGDLSRNVRFTAAFLIINYIYNTFMNMENSEVKNEIKGMRYVLLIDEAHNVFKDKKSKEILEKILREIRSKGVSVVLLSQGIEEFNQPSFDFSSMCETAFLMNIKSKNDLKIINKFLGFSDKESSKVARSMEQIQNRQAISNIKEFERARIFNVC</sequence>